<organism evidence="1 2">
    <name type="scientific">Thalassiosira oceanica</name>
    <name type="common">Marine diatom</name>
    <dbReference type="NCBI Taxonomy" id="159749"/>
    <lineage>
        <taxon>Eukaryota</taxon>
        <taxon>Sar</taxon>
        <taxon>Stramenopiles</taxon>
        <taxon>Ochrophyta</taxon>
        <taxon>Bacillariophyta</taxon>
        <taxon>Coscinodiscophyceae</taxon>
        <taxon>Thalassiosirophycidae</taxon>
        <taxon>Thalassiosirales</taxon>
        <taxon>Thalassiosiraceae</taxon>
        <taxon>Thalassiosira</taxon>
    </lineage>
</organism>
<gene>
    <name evidence="1" type="ORF">THAOC_08451</name>
</gene>
<reference evidence="1 2" key="1">
    <citation type="journal article" date="2012" name="Genome Biol.">
        <title>Genome and low-iron response of an oceanic diatom adapted to chronic iron limitation.</title>
        <authorList>
            <person name="Lommer M."/>
            <person name="Specht M."/>
            <person name="Roy A.S."/>
            <person name="Kraemer L."/>
            <person name="Andreson R."/>
            <person name="Gutowska M.A."/>
            <person name="Wolf J."/>
            <person name="Bergner S.V."/>
            <person name="Schilhabel M.B."/>
            <person name="Klostermeier U.C."/>
            <person name="Beiko R.G."/>
            <person name="Rosenstiel P."/>
            <person name="Hippler M."/>
            <person name="Laroche J."/>
        </authorList>
    </citation>
    <scope>NUCLEOTIDE SEQUENCE [LARGE SCALE GENOMIC DNA]</scope>
    <source>
        <strain evidence="1 2">CCMP1005</strain>
    </source>
</reference>
<dbReference type="AlphaFoldDB" id="K0SZ22"/>
<comment type="caution">
    <text evidence="1">The sequence shown here is derived from an EMBL/GenBank/DDBJ whole genome shotgun (WGS) entry which is preliminary data.</text>
</comment>
<protein>
    <submittedName>
        <fullName evidence="1">Uncharacterized protein</fullName>
    </submittedName>
</protein>
<accession>K0SZ22</accession>
<keyword evidence="2" id="KW-1185">Reference proteome</keyword>
<dbReference type="EMBL" id="AGNL01008876">
    <property type="protein sequence ID" value="EJK70209.1"/>
    <property type="molecule type" value="Genomic_DNA"/>
</dbReference>
<sequence length="237" mass="28211">MKIHPPVEDDWESDLYYSIVATFARAAAPLVCYEYAIEMAKLFDLDDERRYPFWASSWRHAVETLCVESHASREYVEGFIQIFRRSFPKTILDLELLSVTLVRREKFCFKPFWFEIGVGDRITRLQQQTWRIELGRTIQTFPSQSSERDHQQRVDIMNRVLTKLAEYESIQRLWVVELAFWKHRIHDESDEKIDNVGERDFREWCRVTSGSDIVLPCVMSYLHVDYNFTRAPTGRQG</sequence>
<proteinExistence type="predicted"/>
<evidence type="ECO:0000313" key="2">
    <source>
        <dbReference type="Proteomes" id="UP000266841"/>
    </source>
</evidence>
<dbReference type="Proteomes" id="UP000266841">
    <property type="component" value="Unassembled WGS sequence"/>
</dbReference>
<name>K0SZ22_THAOC</name>
<evidence type="ECO:0000313" key="1">
    <source>
        <dbReference type="EMBL" id="EJK70209.1"/>
    </source>
</evidence>